<gene>
    <name evidence="1" type="ORF">E2562_022718</name>
</gene>
<evidence type="ECO:0000313" key="1">
    <source>
        <dbReference type="EMBL" id="KAF0918151.1"/>
    </source>
</evidence>
<accession>A0A6G1E0G2</accession>
<sequence length="82" mass="9472">MHKRTQAPPLWRQRREEAVKEEPMEEGGFRYMQLAPRTAPVEMWWPDHCCWWLRGMGVACSGGGGVWIRAAVPSIDGFENWG</sequence>
<proteinExistence type="predicted"/>
<reference evidence="1 2" key="1">
    <citation type="submission" date="2019-11" db="EMBL/GenBank/DDBJ databases">
        <title>Whole genome sequence of Oryza granulata.</title>
        <authorList>
            <person name="Li W."/>
        </authorList>
    </citation>
    <scope>NUCLEOTIDE SEQUENCE [LARGE SCALE GENOMIC DNA]</scope>
    <source>
        <strain evidence="2">cv. Menghai</strain>
        <tissue evidence="1">Leaf</tissue>
    </source>
</reference>
<name>A0A6G1E0G2_9ORYZ</name>
<evidence type="ECO:0000313" key="2">
    <source>
        <dbReference type="Proteomes" id="UP000479710"/>
    </source>
</evidence>
<comment type="caution">
    <text evidence="1">The sequence shown here is derived from an EMBL/GenBank/DDBJ whole genome shotgun (WGS) entry which is preliminary data.</text>
</comment>
<keyword evidence="2" id="KW-1185">Reference proteome</keyword>
<protein>
    <submittedName>
        <fullName evidence="1">Uncharacterized protein</fullName>
    </submittedName>
</protein>
<dbReference type="EMBL" id="SPHZ02000005">
    <property type="protein sequence ID" value="KAF0918151.1"/>
    <property type="molecule type" value="Genomic_DNA"/>
</dbReference>
<organism evidence="1 2">
    <name type="scientific">Oryza meyeriana var. granulata</name>
    <dbReference type="NCBI Taxonomy" id="110450"/>
    <lineage>
        <taxon>Eukaryota</taxon>
        <taxon>Viridiplantae</taxon>
        <taxon>Streptophyta</taxon>
        <taxon>Embryophyta</taxon>
        <taxon>Tracheophyta</taxon>
        <taxon>Spermatophyta</taxon>
        <taxon>Magnoliopsida</taxon>
        <taxon>Liliopsida</taxon>
        <taxon>Poales</taxon>
        <taxon>Poaceae</taxon>
        <taxon>BOP clade</taxon>
        <taxon>Oryzoideae</taxon>
        <taxon>Oryzeae</taxon>
        <taxon>Oryzinae</taxon>
        <taxon>Oryza</taxon>
        <taxon>Oryza meyeriana</taxon>
    </lineage>
</organism>
<dbReference type="Proteomes" id="UP000479710">
    <property type="component" value="Unassembled WGS sequence"/>
</dbReference>
<dbReference type="AlphaFoldDB" id="A0A6G1E0G2"/>